<name>A0A8T0AYT3_SILME</name>
<dbReference type="InterPro" id="IPR003903">
    <property type="entry name" value="UIM_dom"/>
</dbReference>
<gene>
    <name evidence="13" type="ORF">HF521_005791</name>
</gene>
<dbReference type="GO" id="GO:0045739">
    <property type="term" value="P:positive regulation of DNA repair"/>
    <property type="evidence" value="ECO:0007669"/>
    <property type="project" value="TreeGrafter"/>
</dbReference>
<organism evidence="13 14">
    <name type="scientific">Silurus meridionalis</name>
    <name type="common">Southern catfish</name>
    <name type="synonym">Silurus soldatovi meridionalis</name>
    <dbReference type="NCBI Taxonomy" id="175797"/>
    <lineage>
        <taxon>Eukaryota</taxon>
        <taxon>Metazoa</taxon>
        <taxon>Chordata</taxon>
        <taxon>Craniata</taxon>
        <taxon>Vertebrata</taxon>
        <taxon>Euteleostomi</taxon>
        <taxon>Actinopterygii</taxon>
        <taxon>Neopterygii</taxon>
        <taxon>Teleostei</taxon>
        <taxon>Ostariophysi</taxon>
        <taxon>Siluriformes</taxon>
        <taxon>Siluridae</taxon>
        <taxon>Silurus</taxon>
    </lineage>
</organism>
<dbReference type="EMBL" id="JABFDY010000015">
    <property type="protein sequence ID" value="KAF7697373.1"/>
    <property type="molecule type" value="Genomic_DNA"/>
</dbReference>
<dbReference type="GO" id="GO:0070530">
    <property type="term" value="F:K63-linked polyubiquitin modification-dependent protein binding"/>
    <property type="evidence" value="ECO:0007669"/>
    <property type="project" value="InterPro"/>
</dbReference>
<keyword evidence="7" id="KW-0234">DNA repair</keyword>
<proteinExistence type="inferred from homology"/>
<evidence type="ECO:0000313" key="13">
    <source>
        <dbReference type="EMBL" id="KAF7697373.1"/>
    </source>
</evidence>
<evidence type="ECO:0000256" key="3">
    <source>
        <dbReference type="ARBA" id="ARBA00021660"/>
    </source>
</evidence>
<dbReference type="PANTHER" id="PTHR15932:SF2">
    <property type="entry name" value="BRCA1-A COMPLEX SUBUNIT RAP80"/>
    <property type="match status" value="1"/>
</dbReference>
<reference evidence="13" key="1">
    <citation type="submission" date="2020-08" db="EMBL/GenBank/DDBJ databases">
        <title>Chromosome-level assembly of Southern catfish (Silurus meridionalis) provides insights into visual adaptation to the nocturnal and benthic lifestyles.</title>
        <authorList>
            <person name="Zhang Y."/>
            <person name="Wang D."/>
            <person name="Peng Z."/>
        </authorList>
    </citation>
    <scope>NUCLEOTIDE SEQUENCE</scope>
    <source>
        <strain evidence="13">SWU-2019-XX</strain>
        <tissue evidence="13">Muscle</tissue>
    </source>
</reference>
<feature type="compositionally biased region" description="Basic residues" evidence="11">
    <location>
        <begin position="1"/>
        <end position="19"/>
    </location>
</feature>
<dbReference type="InterPro" id="IPR038868">
    <property type="entry name" value="RAP80"/>
</dbReference>
<evidence type="ECO:0000256" key="6">
    <source>
        <dbReference type="ARBA" id="ARBA00022853"/>
    </source>
</evidence>
<dbReference type="InterPro" id="IPR040714">
    <property type="entry name" value="RAP80_UIM"/>
</dbReference>
<evidence type="ECO:0000256" key="5">
    <source>
        <dbReference type="ARBA" id="ARBA00022763"/>
    </source>
</evidence>
<keyword evidence="14" id="KW-1185">Reference proteome</keyword>
<dbReference type="SMART" id="SM00726">
    <property type="entry name" value="UIM"/>
    <property type="match status" value="2"/>
</dbReference>
<evidence type="ECO:0000256" key="10">
    <source>
        <dbReference type="ARBA" id="ARBA00031558"/>
    </source>
</evidence>
<evidence type="ECO:0000256" key="1">
    <source>
        <dbReference type="ARBA" id="ARBA00004123"/>
    </source>
</evidence>
<feature type="compositionally biased region" description="Basic and acidic residues" evidence="11">
    <location>
        <begin position="57"/>
        <end position="68"/>
    </location>
</feature>
<dbReference type="GO" id="GO:0042393">
    <property type="term" value="F:histone binding"/>
    <property type="evidence" value="ECO:0007669"/>
    <property type="project" value="TreeGrafter"/>
</dbReference>
<feature type="region of interest" description="Disordered" evidence="11">
    <location>
        <begin position="1"/>
        <end position="199"/>
    </location>
</feature>
<evidence type="ECO:0000256" key="4">
    <source>
        <dbReference type="ARBA" id="ARBA00022737"/>
    </source>
</evidence>
<evidence type="ECO:0000256" key="2">
    <source>
        <dbReference type="ARBA" id="ARBA00006465"/>
    </source>
</evidence>
<evidence type="ECO:0000256" key="11">
    <source>
        <dbReference type="SAM" id="MobiDB-lite"/>
    </source>
</evidence>
<dbReference type="Proteomes" id="UP000606274">
    <property type="component" value="Unassembled WGS sequence"/>
</dbReference>
<comment type="caution">
    <text evidence="13">The sequence shown here is derived from an EMBL/GenBank/DDBJ whole genome shotgun (WGS) entry which is preliminary data.</text>
</comment>
<keyword evidence="4" id="KW-0677">Repeat</keyword>
<keyword evidence="5" id="KW-0227">DNA damage</keyword>
<dbReference type="GO" id="GO:0006302">
    <property type="term" value="P:double-strand break repair"/>
    <property type="evidence" value="ECO:0007669"/>
    <property type="project" value="InterPro"/>
</dbReference>
<dbReference type="PANTHER" id="PTHR15932">
    <property type="entry name" value="UBIQUITIN INTERACTION MOTIF-CONTAINING PROTEIN 1"/>
    <property type="match status" value="1"/>
</dbReference>
<evidence type="ECO:0000256" key="7">
    <source>
        <dbReference type="ARBA" id="ARBA00023204"/>
    </source>
</evidence>
<dbReference type="Gene3D" id="6.10.250.1800">
    <property type="match status" value="1"/>
</dbReference>
<dbReference type="GO" id="GO:0006325">
    <property type="term" value="P:chromatin organization"/>
    <property type="evidence" value="ECO:0007669"/>
    <property type="project" value="UniProtKB-KW"/>
</dbReference>
<dbReference type="Pfam" id="PF18282">
    <property type="entry name" value="RAP80_UIM"/>
    <property type="match status" value="1"/>
</dbReference>
<evidence type="ECO:0000259" key="12">
    <source>
        <dbReference type="Pfam" id="PF18282"/>
    </source>
</evidence>
<keyword evidence="8" id="KW-0539">Nucleus</keyword>
<accession>A0A8T0AYT3</accession>
<dbReference type="PROSITE" id="PS50330">
    <property type="entry name" value="UIM"/>
    <property type="match status" value="1"/>
</dbReference>
<keyword evidence="6" id="KW-0156">Chromatin regulator</keyword>
<dbReference type="GO" id="GO:0070531">
    <property type="term" value="C:BRCA1-A complex"/>
    <property type="evidence" value="ECO:0007669"/>
    <property type="project" value="InterPro"/>
</dbReference>
<feature type="domain" description="RAP80 N-terminal" evidence="12">
    <location>
        <begin position="64"/>
        <end position="115"/>
    </location>
</feature>
<evidence type="ECO:0000256" key="9">
    <source>
        <dbReference type="ARBA" id="ARBA00029973"/>
    </source>
</evidence>
<evidence type="ECO:0000313" key="14">
    <source>
        <dbReference type="Proteomes" id="UP000606274"/>
    </source>
</evidence>
<comment type="similarity">
    <text evidence="2">Belongs to the RAP80 family.</text>
</comment>
<dbReference type="AlphaFoldDB" id="A0A8T0AYT3"/>
<evidence type="ECO:0000256" key="8">
    <source>
        <dbReference type="ARBA" id="ARBA00023242"/>
    </source>
</evidence>
<protein>
    <recommendedName>
        <fullName evidence="3">BRCA1-A complex subunit RAP80</fullName>
    </recommendedName>
    <alternativeName>
        <fullName evidence="10">Receptor-associated protein 80</fullName>
    </alternativeName>
    <alternativeName>
        <fullName evidence="9">Ubiquitin interaction motif-containing protein 1</fullName>
    </alternativeName>
</protein>
<feature type="compositionally biased region" description="Basic and acidic residues" evidence="11">
    <location>
        <begin position="90"/>
        <end position="104"/>
    </location>
</feature>
<comment type="subcellular location">
    <subcellularLocation>
        <location evidence="1">Nucleus</location>
    </subcellularLocation>
</comment>
<sequence>MPRRKRSSGPSERRRKVRRRGEDNEEEEEDTALIISDSEHDEEEEDCPLKVTSRAARRQDREKTHMQDMTEDEMLDLALRLSEQEANSASRREQVEDADMRKAIAESLQVSSISETCSKRTRSAAKPHQDRDTVTAHVRCKLSFSNKLEKDGGSDEDVSEAQTSLPPMPDLSQKTSSQPSPPSPTIPRCLHKNPTLHFW</sequence>